<gene>
    <name evidence="1" type="ORF">I4F81_011789</name>
</gene>
<organism evidence="1 2">
    <name type="scientific">Pyropia yezoensis</name>
    <name type="common">Susabi-nori</name>
    <name type="synonym">Porphyra yezoensis</name>
    <dbReference type="NCBI Taxonomy" id="2788"/>
    <lineage>
        <taxon>Eukaryota</taxon>
        <taxon>Rhodophyta</taxon>
        <taxon>Bangiophyceae</taxon>
        <taxon>Bangiales</taxon>
        <taxon>Bangiaceae</taxon>
        <taxon>Pyropia</taxon>
    </lineage>
</organism>
<evidence type="ECO:0000313" key="1">
    <source>
        <dbReference type="EMBL" id="KAK1869311.1"/>
    </source>
</evidence>
<keyword evidence="2" id="KW-1185">Reference proteome</keyword>
<dbReference type="EMBL" id="CM020620">
    <property type="protein sequence ID" value="KAK1869311.1"/>
    <property type="molecule type" value="Genomic_DNA"/>
</dbReference>
<protein>
    <submittedName>
        <fullName evidence="1">Uncharacterized protein</fullName>
    </submittedName>
</protein>
<sequence length="230" mass="25023">MHCTQGRRESVPPLPQGRRDRRGLSKVGVVERRPRAQPAGRIPREQPPQQVQADAGEGRPSSSQEPHPQAATAPRASRAAQAHLLSQTPRFPAETHLASIWQRPHSRPNGLGRAAEKVIDLGEGGELPLPVKERCTGEELGKNAAYGPHVNGRGIGSGAQEELWCPVPEGDHPWRQGRQGVPIVAGQPKVGHLEDDPFRGGRPRSGRGKEEVGRLQVPVQHPMVMKIGHR</sequence>
<reference evidence="1" key="1">
    <citation type="submission" date="2019-11" db="EMBL/GenBank/DDBJ databases">
        <title>Nori genome reveals adaptations in red seaweeds to the harsh intertidal environment.</title>
        <authorList>
            <person name="Wang D."/>
            <person name="Mao Y."/>
        </authorList>
    </citation>
    <scope>NUCLEOTIDE SEQUENCE</scope>
    <source>
        <tissue evidence="1">Gametophyte</tissue>
    </source>
</reference>
<comment type="caution">
    <text evidence="1">The sequence shown here is derived from an EMBL/GenBank/DDBJ whole genome shotgun (WGS) entry which is preliminary data.</text>
</comment>
<evidence type="ECO:0000313" key="2">
    <source>
        <dbReference type="Proteomes" id="UP000798662"/>
    </source>
</evidence>
<accession>A0ACC3CGD0</accession>
<proteinExistence type="predicted"/>
<dbReference type="Proteomes" id="UP000798662">
    <property type="component" value="Chromosome 3"/>
</dbReference>
<name>A0ACC3CGD0_PYRYE</name>